<feature type="compositionally biased region" description="Basic and acidic residues" evidence="1">
    <location>
        <begin position="184"/>
        <end position="200"/>
    </location>
</feature>
<evidence type="ECO:0000256" key="1">
    <source>
        <dbReference type="SAM" id="MobiDB-lite"/>
    </source>
</evidence>
<protein>
    <submittedName>
        <fullName evidence="2">Uncharacterized protein</fullName>
    </submittedName>
</protein>
<evidence type="ECO:0000313" key="2">
    <source>
        <dbReference type="EMBL" id="JAS84949.1"/>
    </source>
</evidence>
<feature type="region of interest" description="Disordered" evidence="1">
    <location>
        <begin position="1"/>
        <end position="54"/>
    </location>
</feature>
<reference evidence="2" key="1">
    <citation type="submission" date="2015-11" db="EMBL/GenBank/DDBJ databases">
        <title>De novo transcriptome assembly of four potential Pierce s Disease insect vectors from Arizona vineyards.</title>
        <authorList>
            <person name="Tassone E.E."/>
        </authorList>
    </citation>
    <scope>NUCLEOTIDE SEQUENCE</scope>
</reference>
<feature type="non-terminal residue" evidence="2">
    <location>
        <position position="1"/>
    </location>
</feature>
<sequence>TTSNNSPLRSNGHSKTSGGSVSNTKPKTGNNPNVRVNDSNTNLEDSTENVSSKTNDCDNNVDLVISVKDLQCDKDIADYLAYLNKPINVNDHYIKLCQYHCEFGYFGGKRVLKTDAITSSGRRKNNHDNKKVEIVEYKELREIKDKLLEREELDSNCNIKEVPESVLEPRGEFDKHRPLTQSHTKVDLNRNEDSSKDLQRRVRRSQTFSVAPRRKEEGLLLKQFFSFRETNKNKNGRRRKRISLGDEEEKGQVWPIMCKFNKSIS</sequence>
<dbReference type="EMBL" id="GECU01022757">
    <property type="protein sequence ID" value="JAS84949.1"/>
    <property type="molecule type" value="Transcribed_RNA"/>
</dbReference>
<gene>
    <name evidence="2" type="ORF">g.4297</name>
</gene>
<organism evidence="2">
    <name type="scientific">Homalodisca liturata</name>
    <dbReference type="NCBI Taxonomy" id="320908"/>
    <lineage>
        <taxon>Eukaryota</taxon>
        <taxon>Metazoa</taxon>
        <taxon>Ecdysozoa</taxon>
        <taxon>Arthropoda</taxon>
        <taxon>Hexapoda</taxon>
        <taxon>Insecta</taxon>
        <taxon>Pterygota</taxon>
        <taxon>Neoptera</taxon>
        <taxon>Paraneoptera</taxon>
        <taxon>Hemiptera</taxon>
        <taxon>Auchenorrhyncha</taxon>
        <taxon>Membracoidea</taxon>
        <taxon>Cicadellidae</taxon>
        <taxon>Cicadellinae</taxon>
        <taxon>Proconiini</taxon>
        <taxon>Homalodisca</taxon>
    </lineage>
</organism>
<feature type="region of interest" description="Disordered" evidence="1">
    <location>
        <begin position="170"/>
        <end position="209"/>
    </location>
</feature>
<name>A0A1B6IDF0_9HEMI</name>
<accession>A0A1B6IDF0</accession>
<proteinExistence type="predicted"/>
<dbReference type="AlphaFoldDB" id="A0A1B6IDF0"/>
<feature type="non-terminal residue" evidence="2">
    <location>
        <position position="265"/>
    </location>
</feature>